<organism evidence="2 4">
    <name type="scientific">Polarella glacialis</name>
    <name type="common">Dinoflagellate</name>
    <dbReference type="NCBI Taxonomy" id="89957"/>
    <lineage>
        <taxon>Eukaryota</taxon>
        <taxon>Sar</taxon>
        <taxon>Alveolata</taxon>
        <taxon>Dinophyceae</taxon>
        <taxon>Suessiales</taxon>
        <taxon>Suessiaceae</taxon>
        <taxon>Polarella</taxon>
    </lineage>
</organism>
<keyword evidence="4" id="KW-1185">Reference proteome</keyword>
<dbReference type="InterPro" id="IPR013762">
    <property type="entry name" value="Integrase-like_cat_sf"/>
</dbReference>
<dbReference type="GO" id="GO:0003677">
    <property type="term" value="F:DNA binding"/>
    <property type="evidence" value="ECO:0007669"/>
    <property type="project" value="InterPro"/>
</dbReference>
<dbReference type="GO" id="GO:0015074">
    <property type="term" value="P:DNA integration"/>
    <property type="evidence" value="ECO:0007669"/>
    <property type="project" value="InterPro"/>
</dbReference>
<sequence length="164" mass="18904">MAIRKPKMRQHPHPRKQFSVIEDPWVAGWVDWMTSTLTAEEADTPLWPHGYPAFYRLWDKTLGEMGLASLHLTPGSLRAGGATHHFLKYQDVPRLRRRGRWRVEGTLEHYVQEGLYALQLLQLQVRGQSIVAELCLVGKRLLNNENLEAPSLNERSSAQRSARR</sequence>
<keyword evidence="1" id="KW-0233">DNA recombination</keyword>
<dbReference type="AlphaFoldDB" id="A0A813EG90"/>
<reference evidence="2" key="1">
    <citation type="submission" date="2021-02" db="EMBL/GenBank/DDBJ databases">
        <authorList>
            <person name="Dougan E. K."/>
            <person name="Rhodes N."/>
            <person name="Thang M."/>
            <person name="Chan C."/>
        </authorList>
    </citation>
    <scope>NUCLEOTIDE SEQUENCE</scope>
</reference>
<dbReference type="SUPFAM" id="SSF56349">
    <property type="entry name" value="DNA breaking-rejoining enzymes"/>
    <property type="match status" value="1"/>
</dbReference>
<dbReference type="EMBL" id="CAJNNV010012862">
    <property type="protein sequence ID" value="CAE8601161.1"/>
    <property type="molecule type" value="Genomic_DNA"/>
</dbReference>
<dbReference type="Gene3D" id="1.10.443.10">
    <property type="entry name" value="Intergrase catalytic core"/>
    <property type="match status" value="1"/>
</dbReference>
<evidence type="ECO:0000313" key="4">
    <source>
        <dbReference type="Proteomes" id="UP000654075"/>
    </source>
</evidence>
<dbReference type="GO" id="GO:0006310">
    <property type="term" value="P:DNA recombination"/>
    <property type="evidence" value="ECO:0007669"/>
    <property type="project" value="UniProtKB-KW"/>
</dbReference>
<dbReference type="Proteomes" id="UP000654075">
    <property type="component" value="Unassembled WGS sequence"/>
</dbReference>
<dbReference type="OrthoDB" id="442791at2759"/>
<dbReference type="EMBL" id="CAJNNV010019848">
    <property type="protein sequence ID" value="CAE8606807.1"/>
    <property type="molecule type" value="Genomic_DNA"/>
</dbReference>
<gene>
    <name evidence="2" type="ORF">PGLA1383_LOCUS19458</name>
    <name evidence="3" type="ORF">PGLA1383_LOCUS24775</name>
</gene>
<name>A0A813EG90_POLGL</name>
<comment type="caution">
    <text evidence="2">The sequence shown here is derived from an EMBL/GenBank/DDBJ whole genome shotgun (WGS) entry which is preliminary data.</text>
</comment>
<evidence type="ECO:0000313" key="2">
    <source>
        <dbReference type="EMBL" id="CAE8601161.1"/>
    </source>
</evidence>
<evidence type="ECO:0000256" key="1">
    <source>
        <dbReference type="ARBA" id="ARBA00023172"/>
    </source>
</evidence>
<evidence type="ECO:0000313" key="3">
    <source>
        <dbReference type="EMBL" id="CAE8606807.1"/>
    </source>
</evidence>
<dbReference type="InterPro" id="IPR011010">
    <property type="entry name" value="DNA_brk_join_enz"/>
</dbReference>
<proteinExistence type="predicted"/>
<protein>
    <submittedName>
        <fullName evidence="2">Uncharacterized protein</fullName>
    </submittedName>
</protein>
<accession>A0A813EG90</accession>